<evidence type="ECO:0000256" key="3">
    <source>
        <dbReference type="ARBA" id="ARBA00022747"/>
    </source>
</evidence>
<proteinExistence type="inferred from homology"/>
<keyword evidence="1 6" id="KW-0489">Methyltransferase</keyword>
<protein>
    <recommendedName>
        <fullName evidence="4">Methyltransferase</fullName>
        <ecNumber evidence="4">2.1.1.-</ecNumber>
    </recommendedName>
</protein>
<reference evidence="6 7" key="1">
    <citation type="submission" date="2021-03" db="EMBL/GenBank/DDBJ databases">
        <title>Genomic Encyclopedia of Type Strains, Phase IV (KMG-IV): sequencing the most valuable type-strain genomes for metagenomic binning, comparative biology and taxonomic classification.</title>
        <authorList>
            <person name="Goeker M."/>
        </authorList>
    </citation>
    <scope>NUCLEOTIDE SEQUENCE [LARGE SCALE GENOMIC DNA]</scope>
    <source>
        <strain evidence="6 7">DSM 27138</strain>
    </source>
</reference>
<dbReference type="InterPro" id="IPR001091">
    <property type="entry name" value="RM_Methyltransferase"/>
</dbReference>
<dbReference type="SUPFAM" id="SSF53335">
    <property type="entry name" value="S-adenosyl-L-methionine-dependent methyltransferases"/>
    <property type="match status" value="1"/>
</dbReference>
<evidence type="ECO:0000256" key="1">
    <source>
        <dbReference type="ARBA" id="ARBA00022603"/>
    </source>
</evidence>
<dbReference type="Proteomes" id="UP001519289">
    <property type="component" value="Unassembled WGS sequence"/>
</dbReference>
<comment type="similarity">
    <text evidence="4">Belongs to the N(4)/N(6)-methyltransferase family.</text>
</comment>
<keyword evidence="2" id="KW-0808">Transferase</keyword>
<evidence type="ECO:0000313" key="7">
    <source>
        <dbReference type="Proteomes" id="UP001519289"/>
    </source>
</evidence>
<gene>
    <name evidence="6" type="ORF">J2Z79_002691</name>
</gene>
<dbReference type="EC" id="2.1.1.-" evidence="4"/>
<accession>A0ABS4JXT0</accession>
<keyword evidence="3" id="KW-0680">Restriction system</keyword>
<dbReference type="Gene3D" id="3.40.50.150">
    <property type="entry name" value="Vaccinia Virus protein VP39"/>
    <property type="match status" value="2"/>
</dbReference>
<evidence type="ECO:0000313" key="6">
    <source>
        <dbReference type="EMBL" id="MBP2019264.1"/>
    </source>
</evidence>
<dbReference type="GO" id="GO:0032259">
    <property type="term" value="P:methylation"/>
    <property type="evidence" value="ECO:0007669"/>
    <property type="project" value="UniProtKB-KW"/>
</dbReference>
<dbReference type="Pfam" id="PF01555">
    <property type="entry name" value="N6_N4_Mtase"/>
    <property type="match status" value="2"/>
</dbReference>
<dbReference type="EMBL" id="JAGGLG010000025">
    <property type="protein sequence ID" value="MBP2019264.1"/>
    <property type="molecule type" value="Genomic_DNA"/>
</dbReference>
<keyword evidence="7" id="KW-1185">Reference proteome</keyword>
<evidence type="ECO:0000256" key="4">
    <source>
        <dbReference type="RuleBase" id="RU362026"/>
    </source>
</evidence>
<feature type="domain" description="DNA methylase N-4/N-6" evidence="5">
    <location>
        <begin position="57"/>
        <end position="116"/>
    </location>
</feature>
<comment type="caution">
    <text evidence="6">The sequence shown here is derived from an EMBL/GenBank/DDBJ whole genome shotgun (WGS) entry which is preliminary data.</text>
</comment>
<name>A0ABS4JXT0_9FIRM</name>
<feature type="domain" description="DNA methylase N-4/N-6" evidence="5">
    <location>
        <begin position="148"/>
        <end position="263"/>
    </location>
</feature>
<dbReference type="GO" id="GO:0008168">
    <property type="term" value="F:methyltransferase activity"/>
    <property type="evidence" value="ECO:0007669"/>
    <property type="project" value="UniProtKB-KW"/>
</dbReference>
<dbReference type="InterPro" id="IPR029063">
    <property type="entry name" value="SAM-dependent_MTases_sf"/>
</dbReference>
<dbReference type="RefSeq" id="WP_209467380.1">
    <property type="nucleotide sequence ID" value="NZ_JAGGLG010000025.1"/>
</dbReference>
<dbReference type="PRINTS" id="PR00508">
    <property type="entry name" value="S21N4MTFRASE"/>
</dbReference>
<evidence type="ECO:0000256" key="2">
    <source>
        <dbReference type="ARBA" id="ARBA00022679"/>
    </source>
</evidence>
<sequence length="294" mass="33361">MEETRGGLKPHHVDMGERGIYHRDNRLNDLTGKEWVYATRSVINKSFPPSFQFALRSQHGGQKPPELCADLIRTFTKSGARVLDPFMGVGGTLIGATLTDRQAVGVEINPRWVEIYREVCRLEGLAEQEAICGDSRVVLRDMPDGGFDLVLTDVPYWNMDRRRRSTGKFKRAGGPATERRRSKLSPFAAGEAETGVTGLEGREEWLETMRAVFAEAVRVLRPRRYVVVFIGDMYHSGRYHMLSAQLAELLEGLGLVLKANLIWYDVAKPLHVYGYRYEFIPSMIHQNILVLRKP</sequence>
<dbReference type="CDD" id="cd02440">
    <property type="entry name" value="AdoMet_MTases"/>
    <property type="match status" value="1"/>
</dbReference>
<organism evidence="6 7">
    <name type="scientific">Symbiobacterium terraclitae</name>
    <dbReference type="NCBI Taxonomy" id="557451"/>
    <lineage>
        <taxon>Bacteria</taxon>
        <taxon>Bacillati</taxon>
        <taxon>Bacillota</taxon>
        <taxon>Clostridia</taxon>
        <taxon>Eubacteriales</taxon>
        <taxon>Symbiobacteriaceae</taxon>
        <taxon>Symbiobacterium</taxon>
    </lineage>
</organism>
<evidence type="ECO:0000259" key="5">
    <source>
        <dbReference type="Pfam" id="PF01555"/>
    </source>
</evidence>
<dbReference type="InterPro" id="IPR002941">
    <property type="entry name" value="DNA_methylase_N4/N6"/>
</dbReference>